<feature type="coiled-coil region" evidence="1">
    <location>
        <begin position="597"/>
        <end position="682"/>
    </location>
</feature>
<organism evidence="4 5">
    <name type="scientific">Lactobacillus bombicola</name>
    <dbReference type="NCBI Taxonomy" id="1505723"/>
    <lineage>
        <taxon>Bacteria</taxon>
        <taxon>Bacillati</taxon>
        <taxon>Bacillota</taxon>
        <taxon>Bacilli</taxon>
        <taxon>Lactobacillales</taxon>
        <taxon>Lactobacillaceae</taxon>
        <taxon>Lactobacillus</taxon>
    </lineage>
</organism>
<dbReference type="EMBL" id="FOMN01000003">
    <property type="protein sequence ID" value="SFD42592.1"/>
    <property type="molecule type" value="Genomic_DNA"/>
</dbReference>
<dbReference type="InterPro" id="IPR027417">
    <property type="entry name" value="P-loop_NTPase"/>
</dbReference>
<dbReference type="Pfam" id="PF13514">
    <property type="entry name" value="AAA_27"/>
    <property type="match status" value="1"/>
</dbReference>
<dbReference type="InterPro" id="IPR038734">
    <property type="entry name" value="YhaN_AAA"/>
</dbReference>
<dbReference type="Proteomes" id="UP000199599">
    <property type="component" value="Unassembled WGS sequence"/>
</dbReference>
<dbReference type="STRING" id="1505723.SAMN04487792_0812"/>
<keyword evidence="2" id="KW-1133">Transmembrane helix</keyword>
<dbReference type="RefSeq" id="WP_090092916.1">
    <property type="nucleotide sequence ID" value="NZ_CBCRVU010000003.1"/>
</dbReference>
<evidence type="ECO:0000256" key="2">
    <source>
        <dbReference type="SAM" id="Phobius"/>
    </source>
</evidence>
<reference evidence="5" key="1">
    <citation type="submission" date="2016-10" db="EMBL/GenBank/DDBJ databases">
        <authorList>
            <person name="Varghese N."/>
            <person name="Submissions S."/>
        </authorList>
    </citation>
    <scope>NUCLEOTIDE SEQUENCE [LARGE SCALE GENOMIC DNA]</scope>
    <source>
        <strain evidence="5">R-53102</strain>
    </source>
</reference>
<dbReference type="SUPFAM" id="SSF52540">
    <property type="entry name" value="P-loop containing nucleoside triphosphate hydrolases"/>
    <property type="match status" value="1"/>
</dbReference>
<keyword evidence="1" id="KW-0175">Coiled coil</keyword>
<accession>A0A1I1S8B3</accession>
<dbReference type="AlphaFoldDB" id="A0A1I1S8B3"/>
<name>A0A1I1S8B3_9LACO</name>
<feature type="domain" description="YhaN AAA" evidence="3">
    <location>
        <begin position="1"/>
        <end position="208"/>
    </location>
</feature>
<feature type="coiled-coil region" evidence="1">
    <location>
        <begin position="279"/>
        <end position="306"/>
    </location>
</feature>
<evidence type="ECO:0000256" key="1">
    <source>
        <dbReference type="SAM" id="Coils"/>
    </source>
</evidence>
<dbReference type="PANTHER" id="PTHR41259:SF1">
    <property type="entry name" value="DOUBLE-STRAND BREAK REPAIR RAD50 ATPASE, PUTATIVE-RELATED"/>
    <property type="match status" value="1"/>
</dbReference>
<evidence type="ECO:0000313" key="5">
    <source>
        <dbReference type="Proteomes" id="UP000199599"/>
    </source>
</evidence>
<proteinExistence type="predicted"/>
<evidence type="ECO:0000313" key="4">
    <source>
        <dbReference type="EMBL" id="SFD42592.1"/>
    </source>
</evidence>
<keyword evidence="2" id="KW-0472">Membrane</keyword>
<sequence>MKLVKLKIVNFGQFSNFTVELPNSHLNAFYGVNEAGKSTIVAFIKQILFGFHLAKHASDFFEDYKPLAHVSPMGGALFFKDDQQNDYELERLYVSGRGSKIGTLIVKRNNQVVPENIFFDQIKNIDGDFYADSFIFNQDMLGKIDKIQQSDLLEHIYYLGAANSDKLIDLRNDFAKKASNLFKKAGTVPPLNRLLKELQEKRINVNKAENEFIIYQNLAKEYTNLQEQQNAYEEDLFDLQKEYSQLERLENLIPSYRELLELKDQVKPVNFDEKKYHVAQTLALKIQNLQENKENLQQRIDQLGKVADIAPESKRILQERPELLQWQSEYKNCKQEEYRLQEDQQELLAISPELNKIANFNQAEVINLQRDYQKLPSIDQVSEKGEAQNHNFLFLGIFLIILGLILFVTNSKIFGGLILITAILPIGWQQKQQREQRVAKVNEAHNVNAIKQQHEVFYQKYGLSSTQLDLTGLLSAWRQLQLQKQKKATIIQQEAELLGKMQHLADQISKKLGVPVEYNFSAVSEALNQLEEKIAKINHYSEVKADLQSNLIENNELLAKTNALLQTELTQAQVENMTEYANQQVKNEQQTALKIKIDLLNNNLNSDIAKLKELTQNAQAFTDQLTTLAQKIAKEQKQISASQNKIAEIKVKMATLASSTAVFSAQQELANTQAQFKNLSAEYLSNLSAAKWISQALNLASNERFPKMLITAQEYLQLLTNNRYNDIQIEKKLAVNRYDGKKIKVQYLSRGTSEQLYFALKLAFIEQIKDQINMPILIDDSFVNFDEQRTEQITQLLNKVAQSNQVLIFTAQANLATKLQRQPLTFTRGN</sequence>
<feature type="transmembrane region" description="Helical" evidence="2">
    <location>
        <begin position="392"/>
        <end position="424"/>
    </location>
</feature>
<dbReference type="Gene3D" id="3.40.50.300">
    <property type="entry name" value="P-loop containing nucleotide triphosphate hydrolases"/>
    <property type="match status" value="2"/>
</dbReference>
<feature type="coiled-coil region" evidence="1">
    <location>
        <begin position="191"/>
        <end position="249"/>
    </location>
</feature>
<protein>
    <submittedName>
        <fullName evidence="4">AAA domain-containing protein</fullName>
    </submittedName>
</protein>
<keyword evidence="2" id="KW-0812">Transmembrane</keyword>
<gene>
    <name evidence="4" type="ORF">SAMN04487792_0812</name>
</gene>
<evidence type="ECO:0000259" key="3">
    <source>
        <dbReference type="Pfam" id="PF13514"/>
    </source>
</evidence>
<dbReference type="PANTHER" id="PTHR41259">
    <property type="entry name" value="DOUBLE-STRAND BREAK REPAIR RAD50 ATPASE, PUTATIVE-RELATED"/>
    <property type="match status" value="1"/>
</dbReference>